<sequence>MPVNMDTFFNPLPQSLTPVEF</sequence>
<dbReference type="AlphaFoldDB" id="A0A375I932"/>
<accession>A0A375I932</accession>
<evidence type="ECO:0000313" key="1">
    <source>
        <dbReference type="EMBL" id="SPK70618.1"/>
    </source>
</evidence>
<name>A0A375I932_9BURK</name>
<dbReference type="EMBL" id="OOEF01000058">
    <property type="protein sequence ID" value="SPK70618.1"/>
    <property type="molecule type" value="Genomic_DNA"/>
</dbReference>
<proteinExistence type="predicted"/>
<reference evidence="1 2" key="1">
    <citation type="submission" date="2018-01" db="EMBL/GenBank/DDBJ databases">
        <authorList>
            <person name="Gaut B.S."/>
            <person name="Morton B.R."/>
            <person name="Clegg M.T."/>
            <person name="Duvall M.R."/>
        </authorList>
    </citation>
    <scope>NUCLEOTIDE SEQUENCE [LARGE SCALE GENOMIC DNA]</scope>
    <source>
        <strain evidence="1">Cupriavidus taiwanensis LMG 19425</strain>
    </source>
</reference>
<protein>
    <submittedName>
        <fullName evidence="1">Uncharacterized protein</fullName>
    </submittedName>
</protein>
<organism evidence="1 2">
    <name type="scientific">Cupriavidus taiwanensis</name>
    <dbReference type="NCBI Taxonomy" id="164546"/>
    <lineage>
        <taxon>Bacteria</taxon>
        <taxon>Pseudomonadati</taxon>
        <taxon>Pseudomonadota</taxon>
        <taxon>Betaproteobacteria</taxon>
        <taxon>Burkholderiales</taxon>
        <taxon>Burkholderiaceae</taxon>
        <taxon>Cupriavidus</taxon>
    </lineage>
</organism>
<dbReference type="Proteomes" id="UP000255505">
    <property type="component" value="Unassembled WGS sequence"/>
</dbReference>
<evidence type="ECO:0000313" key="2">
    <source>
        <dbReference type="Proteomes" id="UP000255505"/>
    </source>
</evidence>
<gene>
    <name evidence="1" type="ORF">CT19425_U610014</name>
</gene>